<dbReference type="SUPFAM" id="SSF88659">
    <property type="entry name" value="Sigma3 and sigma4 domains of RNA polymerase sigma factors"/>
    <property type="match status" value="1"/>
</dbReference>
<name>A0A7V8VBL1_9BACT</name>
<feature type="domain" description="RNA polymerase sigma-70 region 4" evidence="6">
    <location>
        <begin position="203"/>
        <end position="247"/>
    </location>
</feature>
<keyword evidence="3" id="KW-0238">DNA-binding</keyword>
<dbReference type="EMBL" id="JACEFB010000001">
    <property type="protein sequence ID" value="MBA2224830.1"/>
    <property type="molecule type" value="Genomic_DNA"/>
</dbReference>
<dbReference type="GO" id="GO:0006352">
    <property type="term" value="P:DNA-templated transcription initiation"/>
    <property type="evidence" value="ECO:0007669"/>
    <property type="project" value="InterPro"/>
</dbReference>
<gene>
    <name evidence="7" type="ORF">H0921_01490</name>
</gene>
<proteinExistence type="predicted"/>
<dbReference type="Proteomes" id="UP000542342">
    <property type="component" value="Unassembled WGS sequence"/>
</dbReference>
<keyword evidence="8" id="KW-1185">Reference proteome</keyword>
<dbReference type="GO" id="GO:0016987">
    <property type="term" value="F:sigma factor activity"/>
    <property type="evidence" value="ECO:0007669"/>
    <property type="project" value="UniProtKB-KW"/>
</dbReference>
<dbReference type="InterPro" id="IPR013324">
    <property type="entry name" value="RNA_pol_sigma_r3/r4-like"/>
</dbReference>
<accession>A0A7V8VBL1</accession>
<dbReference type="Pfam" id="PF04545">
    <property type="entry name" value="Sigma70_r4"/>
    <property type="match status" value="1"/>
</dbReference>
<dbReference type="Gene3D" id="1.10.1740.10">
    <property type="match status" value="1"/>
</dbReference>
<dbReference type="Gene3D" id="1.20.140.160">
    <property type="match status" value="1"/>
</dbReference>
<comment type="caution">
    <text evidence="7">The sequence shown here is derived from an EMBL/GenBank/DDBJ whole genome shotgun (WGS) entry which is preliminary data.</text>
</comment>
<dbReference type="NCBIfam" id="TIGR02937">
    <property type="entry name" value="sigma70-ECF"/>
    <property type="match status" value="1"/>
</dbReference>
<dbReference type="SUPFAM" id="SSF88946">
    <property type="entry name" value="Sigma2 domain of RNA polymerase sigma factors"/>
    <property type="match status" value="1"/>
</dbReference>
<dbReference type="InterPro" id="IPR007630">
    <property type="entry name" value="RNA_pol_sigma70_r4"/>
</dbReference>
<keyword evidence="1" id="KW-0805">Transcription regulation</keyword>
<feature type="domain" description="RNA polymerase sigma-70 region 2" evidence="5">
    <location>
        <begin position="43"/>
        <end position="114"/>
    </location>
</feature>
<evidence type="ECO:0000256" key="2">
    <source>
        <dbReference type="ARBA" id="ARBA00023082"/>
    </source>
</evidence>
<keyword evidence="4" id="KW-0804">Transcription</keyword>
<dbReference type="CDD" id="cd06171">
    <property type="entry name" value="Sigma70_r4"/>
    <property type="match status" value="1"/>
</dbReference>
<protein>
    <submittedName>
        <fullName evidence="7">Sigma-70 family RNA polymerase sigma factor</fullName>
    </submittedName>
</protein>
<evidence type="ECO:0000259" key="6">
    <source>
        <dbReference type="Pfam" id="PF04545"/>
    </source>
</evidence>
<keyword evidence="2" id="KW-0731">Sigma factor</keyword>
<dbReference type="GO" id="GO:0003677">
    <property type="term" value="F:DNA binding"/>
    <property type="evidence" value="ECO:0007669"/>
    <property type="project" value="UniProtKB-KW"/>
</dbReference>
<dbReference type="PANTHER" id="PTHR30385">
    <property type="entry name" value="SIGMA FACTOR F FLAGELLAR"/>
    <property type="match status" value="1"/>
</dbReference>
<evidence type="ECO:0000256" key="3">
    <source>
        <dbReference type="ARBA" id="ARBA00023125"/>
    </source>
</evidence>
<evidence type="ECO:0000256" key="1">
    <source>
        <dbReference type="ARBA" id="ARBA00023015"/>
    </source>
</evidence>
<dbReference type="InterPro" id="IPR014284">
    <property type="entry name" value="RNA_pol_sigma-70_dom"/>
</dbReference>
<dbReference type="AlphaFoldDB" id="A0A7V8VBL1"/>
<evidence type="ECO:0000256" key="4">
    <source>
        <dbReference type="ARBA" id="ARBA00023163"/>
    </source>
</evidence>
<organism evidence="7 8">
    <name type="scientific">Thermogemmata fonticola</name>
    <dbReference type="NCBI Taxonomy" id="2755323"/>
    <lineage>
        <taxon>Bacteria</taxon>
        <taxon>Pseudomonadati</taxon>
        <taxon>Planctomycetota</taxon>
        <taxon>Planctomycetia</taxon>
        <taxon>Gemmatales</taxon>
        <taxon>Gemmataceae</taxon>
        <taxon>Thermogemmata</taxon>
    </lineage>
</organism>
<evidence type="ECO:0000313" key="7">
    <source>
        <dbReference type="EMBL" id="MBA2224830.1"/>
    </source>
</evidence>
<evidence type="ECO:0000313" key="8">
    <source>
        <dbReference type="Proteomes" id="UP000542342"/>
    </source>
</evidence>
<dbReference type="PANTHER" id="PTHR30385:SF7">
    <property type="entry name" value="RNA POLYMERASE SIGMA FACTOR FLIA"/>
    <property type="match status" value="1"/>
</dbReference>
<dbReference type="Pfam" id="PF04542">
    <property type="entry name" value="Sigma70_r2"/>
    <property type="match status" value="1"/>
</dbReference>
<evidence type="ECO:0000259" key="5">
    <source>
        <dbReference type="Pfam" id="PF04542"/>
    </source>
</evidence>
<dbReference type="InterPro" id="IPR007627">
    <property type="entry name" value="RNA_pol_sigma70_r2"/>
</dbReference>
<sequence>MPLVPAPCETAAFPCEAAASPTEAATSAHLYQRQMDQQRREQLILQHLPLVKHVIGRMIGELPEYVDVENLESAGVLGLVEAANKFDPSRNAQFKTFAYIRIRGAIVDELRRNSPLPQHVLARIALVRRAYRSLPAPVTVAALAAATGLSEDEVADTLAAERFSRMVSWEQTRESGGPDPLAPAAAPYEDSEREEVLQHLSEAIESLPPKERLAVTLYYREDLRLREISAVMGLSPSRISRLLSKALFELGEKLRHRLGYDPSECSPSWSCDLAAPNLCD</sequence>
<dbReference type="InterPro" id="IPR013325">
    <property type="entry name" value="RNA_pol_sigma_r2"/>
</dbReference>
<reference evidence="7 8" key="1">
    <citation type="submission" date="2020-07" db="EMBL/GenBank/DDBJ databases">
        <title>Thermogemmata thermophila gen. nov., sp. nov., a novel moderate thermophilic planctomycete from a Kamchatka hot spring.</title>
        <authorList>
            <person name="Elcheninov A.G."/>
            <person name="Podosokorskaya O.A."/>
            <person name="Kovaleva O.L."/>
            <person name="Novikov A."/>
            <person name="Bonch-Osmolovskaya E.A."/>
            <person name="Toshchakov S.V."/>
            <person name="Kublanov I.V."/>
        </authorList>
    </citation>
    <scope>NUCLEOTIDE SEQUENCE [LARGE SCALE GENOMIC DNA]</scope>
    <source>
        <strain evidence="7 8">2918</strain>
    </source>
</reference>